<keyword evidence="3" id="KW-1185">Reference proteome</keyword>
<sequence>MQIEIPAHVTAAMSSQEVPESQFDQDDPEAHLDEVVRKDILVINKAWHVMAEGDQSFTPYVSERKKKSASQTDNIRSKGPPFHMSL</sequence>
<comment type="caution">
    <text evidence="2">The sequence shown here is derived from an EMBL/GenBank/DDBJ whole genome shotgun (WGS) entry which is preliminary data.</text>
</comment>
<name>A0A392QZA2_9FABA</name>
<evidence type="ECO:0000256" key="1">
    <source>
        <dbReference type="SAM" id="MobiDB-lite"/>
    </source>
</evidence>
<feature type="region of interest" description="Disordered" evidence="1">
    <location>
        <begin position="1"/>
        <end position="26"/>
    </location>
</feature>
<accession>A0A392QZA2</accession>
<dbReference type="AlphaFoldDB" id="A0A392QZA2"/>
<evidence type="ECO:0000313" key="2">
    <source>
        <dbReference type="EMBL" id="MCI29192.1"/>
    </source>
</evidence>
<evidence type="ECO:0000313" key="3">
    <source>
        <dbReference type="Proteomes" id="UP000265520"/>
    </source>
</evidence>
<reference evidence="2 3" key="1">
    <citation type="journal article" date="2018" name="Front. Plant Sci.">
        <title>Red Clover (Trifolium pratense) and Zigzag Clover (T. medium) - A Picture of Genomic Similarities and Differences.</title>
        <authorList>
            <person name="Dluhosova J."/>
            <person name="Istvanek J."/>
            <person name="Nedelnik J."/>
            <person name="Repkova J."/>
        </authorList>
    </citation>
    <scope>NUCLEOTIDE SEQUENCE [LARGE SCALE GENOMIC DNA]</scope>
    <source>
        <strain evidence="3">cv. 10/8</strain>
        <tissue evidence="2">Leaf</tissue>
    </source>
</reference>
<dbReference type="Proteomes" id="UP000265520">
    <property type="component" value="Unassembled WGS sequence"/>
</dbReference>
<protein>
    <submittedName>
        <fullName evidence="2">Uncharacterized protein</fullName>
    </submittedName>
</protein>
<organism evidence="2 3">
    <name type="scientific">Trifolium medium</name>
    <dbReference type="NCBI Taxonomy" id="97028"/>
    <lineage>
        <taxon>Eukaryota</taxon>
        <taxon>Viridiplantae</taxon>
        <taxon>Streptophyta</taxon>
        <taxon>Embryophyta</taxon>
        <taxon>Tracheophyta</taxon>
        <taxon>Spermatophyta</taxon>
        <taxon>Magnoliopsida</taxon>
        <taxon>eudicotyledons</taxon>
        <taxon>Gunneridae</taxon>
        <taxon>Pentapetalae</taxon>
        <taxon>rosids</taxon>
        <taxon>fabids</taxon>
        <taxon>Fabales</taxon>
        <taxon>Fabaceae</taxon>
        <taxon>Papilionoideae</taxon>
        <taxon>50 kb inversion clade</taxon>
        <taxon>NPAAA clade</taxon>
        <taxon>Hologalegina</taxon>
        <taxon>IRL clade</taxon>
        <taxon>Trifolieae</taxon>
        <taxon>Trifolium</taxon>
    </lineage>
</organism>
<dbReference type="EMBL" id="LXQA010170942">
    <property type="protein sequence ID" value="MCI29192.1"/>
    <property type="molecule type" value="Genomic_DNA"/>
</dbReference>
<feature type="region of interest" description="Disordered" evidence="1">
    <location>
        <begin position="61"/>
        <end position="86"/>
    </location>
</feature>
<proteinExistence type="predicted"/>